<evidence type="ECO:0000313" key="3">
    <source>
        <dbReference type="Proteomes" id="UP001443914"/>
    </source>
</evidence>
<name>A0AAW1HCK9_SAPOF</name>
<dbReference type="Proteomes" id="UP001443914">
    <property type="component" value="Unassembled WGS sequence"/>
</dbReference>
<sequence length="103" mass="11622">MICGESGALMGLLLQWFDGSYGYLTQLQKIDDLLNKSTTFFKKTKLLFSSLYFPKILSFNFSLYHHQIQFPTTKFNLQPPPPSVGPALPPAKFDYGSPKPTVD</sequence>
<gene>
    <name evidence="2" type="ORF">RND81_12G186400</name>
</gene>
<feature type="region of interest" description="Disordered" evidence="1">
    <location>
        <begin position="76"/>
        <end position="103"/>
    </location>
</feature>
<organism evidence="2 3">
    <name type="scientific">Saponaria officinalis</name>
    <name type="common">Common soapwort</name>
    <name type="synonym">Lychnis saponaria</name>
    <dbReference type="NCBI Taxonomy" id="3572"/>
    <lineage>
        <taxon>Eukaryota</taxon>
        <taxon>Viridiplantae</taxon>
        <taxon>Streptophyta</taxon>
        <taxon>Embryophyta</taxon>
        <taxon>Tracheophyta</taxon>
        <taxon>Spermatophyta</taxon>
        <taxon>Magnoliopsida</taxon>
        <taxon>eudicotyledons</taxon>
        <taxon>Gunneridae</taxon>
        <taxon>Pentapetalae</taxon>
        <taxon>Caryophyllales</taxon>
        <taxon>Caryophyllaceae</taxon>
        <taxon>Caryophylleae</taxon>
        <taxon>Saponaria</taxon>
    </lineage>
</organism>
<protein>
    <submittedName>
        <fullName evidence="2">Uncharacterized protein</fullName>
    </submittedName>
</protein>
<accession>A0AAW1HCK9</accession>
<dbReference type="EMBL" id="JBDFQZ010000012">
    <property type="protein sequence ID" value="KAK9673749.1"/>
    <property type="molecule type" value="Genomic_DNA"/>
</dbReference>
<keyword evidence="3" id="KW-1185">Reference proteome</keyword>
<evidence type="ECO:0000313" key="2">
    <source>
        <dbReference type="EMBL" id="KAK9673749.1"/>
    </source>
</evidence>
<reference evidence="2" key="1">
    <citation type="submission" date="2024-03" db="EMBL/GenBank/DDBJ databases">
        <title>WGS assembly of Saponaria officinalis var. Norfolk2.</title>
        <authorList>
            <person name="Jenkins J."/>
            <person name="Shu S."/>
            <person name="Grimwood J."/>
            <person name="Barry K."/>
            <person name="Goodstein D."/>
            <person name="Schmutz J."/>
            <person name="Leebens-Mack J."/>
            <person name="Osbourn A."/>
        </authorList>
    </citation>
    <scope>NUCLEOTIDE SEQUENCE [LARGE SCALE GENOMIC DNA]</scope>
    <source>
        <strain evidence="2">JIC</strain>
    </source>
</reference>
<feature type="compositionally biased region" description="Pro residues" evidence="1">
    <location>
        <begin position="78"/>
        <end position="89"/>
    </location>
</feature>
<comment type="caution">
    <text evidence="2">The sequence shown here is derived from an EMBL/GenBank/DDBJ whole genome shotgun (WGS) entry which is preliminary data.</text>
</comment>
<dbReference type="AlphaFoldDB" id="A0AAW1HCK9"/>
<proteinExistence type="predicted"/>
<evidence type="ECO:0000256" key="1">
    <source>
        <dbReference type="SAM" id="MobiDB-lite"/>
    </source>
</evidence>